<evidence type="ECO:0000313" key="2">
    <source>
        <dbReference type="Proteomes" id="UP001156905"/>
    </source>
</evidence>
<organism evidence="1 2">
    <name type="scientific">Bradyrhizobium iriomotense</name>
    <dbReference type="NCBI Taxonomy" id="441950"/>
    <lineage>
        <taxon>Bacteria</taxon>
        <taxon>Pseudomonadati</taxon>
        <taxon>Pseudomonadota</taxon>
        <taxon>Alphaproteobacteria</taxon>
        <taxon>Hyphomicrobiales</taxon>
        <taxon>Nitrobacteraceae</taxon>
        <taxon>Bradyrhizobium</taxon>
    </lineage>
</organism>
<gene>
    <name evidence="1" type="ORF">GCM10007857_65080</name>
</gene>
<reference evidence="2" key="1">
    <citation type="journal article" date="2019" name="Int. J. Syst. Evol. Microbiol.">
        <title>The Global Catalogue of Microorganisms (GCM) 10K type strain sequencing project: providing services to taxonomists for standard genome sequencing and annotation.</title>
        <authorList>
            <consortium name="The Broad Institute Genomics Platform"/>
            <consortium name="The Broad Institute Genome Sequencing Center for Infectious Disease"/>
            <person name="Wu L."/>
            <person name="Ma J."/>
        </authorList>
    </citation>
    <scope>NUCLEOTIDE SEQUENCE [LARGE SCALE GENOMIC DNA]</scope>
    <source>
        <strain evidence="2">NBRC 102520</strain>
    </source>
</reference>
<dbReference type="Proteomes" id="UP001156905">
    <property type="component" value="Unassembled WGS sequence"/>
</dbReference>
<sequence>MAGTDVLVLFAIGLNARGWIGEKLKYPRFQWEMAFLKIMISLKMSFSAFAEIDDFGEIP</sequence>
<evidence type="ECO:0000313" key="1">
    <source>
        <dbReference type="EMBL" id="GLR89794.1"/>
    </source>
</evidence>
<name>A0ABQ6B8Q2_9BRAD</name>
<keyword evidence="2" id="KW-1185">Reference proteome</keyword>
<protein>
    <submittedName>
        <fullName evidence="1">Uncharacterized protein</fullName>
    </submittedName>
</protein>
<proteinExistence type="predicted"/>
<dbReference type="EMBL" id="BSOW01000028">
    <property type="protein sequence ID" value="GLR89794.1"/>
    <property type="molecule type" value="Genomic_DNA"/>
</dbReference>
<comment type="caution">
    <text evidence="1">The sequence shown here is derived from an EMBL/GenBank/DDBJ whole genome shotgun (WGS) entry which is preliminary data.</text>
</comment>
<accession>A0ABQ6B8Q2</accession>